<dbReference type="RefSeq" id="WP_012873964.1">
    <property type="nucleotide sequence ID" value="NC_013525.1"/>
</dbReference>
<evidence type="ECO:0000313" key="4">
    <source>
        <dbReference type="EMBL" id="ACZ40929.1"/>
    </source>
</evidence>
<dbReference type="GO" id="GO:0006635">
    <property type="term" value="P:fatty acid beta-oxidation"/>
    <property type="evidence" value="ECO:0007669"/>
    <property type="project" value="TreeGrafter"/>
</dbReference>
<dbReference type="AlphaFoldDB" id="D1CDC3"/>
<dbReference type="OrthoDB" id="9771883at2"/>
<sequence length="260" mass="28501">MEADTERFLQLQHMGNTLLITLNRPPVNAINLQVIEQLEEALTSYEEDKNTKAVIITGNGRCFSAGADIKSFLEQDPDSPEIPLIRKANDVLNFIESYPKVVIAAINGICLGGGNELALACDLRIASQNAIFGQPEIKLGLLPGWGGIQRLTRLLGKARALEMCLTGESLNADRALQIGLVNEVVSPEGLIDRSLEISQKLSSLPTLAVNLIKQRIHKGAGASQGQAIREDEWAFRELLSSSYGQEGIKAFLEKREPRWD</sequence>
<evidence type="ECO:0000256" key="1">
    <source>
        <dbReference type="ARBA" id="ARBA00005254"/>
    </source>
</evidence>
<comment type="similarity">
    <text evidence="1 3">Belongs to the enoyl-CoA hydratase/isomerase family.</text>
</comment>
<gene>
    <name evidence="4" type="ordered locus">Tter_0005</name>
</gene>
<dbReference type="KEGG" id="ttr:Tter_0005"/>
<organism evidence="4 5">
    <name type="scientific">Thermobaculum terrenum (strain ATCC BAA-798 / CCMEE 7001 / YNP1)</name>
    <dbReference type="NCBI Taxonomy" id="525904"/>
    <lineage>
        <taxon>Bacteria</taxon>
        <taxon>Bacillati</taxon>
        <taxon>Chloroflexota</taxon>
        <taxon>Chloroflexia</taxon>
        <taxon>Candidatus Thermobaculales</taxon>
        <taxon>Candidatus Thermobaculaceae</taxon>
        <taxon>Thermobaculum</taxon>
    </lineage>
</organism>
<protein>
    <submittedName>
        <fullName evidence="4">Enoyl-CoA hydratase/isomerase</fullName>
    </submittedName>
</protein>
<name>D1CDC3_THET1</name>
<dbReference type="CDD" id="cd06558">
    <property type="entry name" value="crotonase-like"/>
    <property type="match status" value="1"/>
</dbReference>
<dbReference type="Gene3D" id="3.90.226.10">
    <property type="entry name" value="2-enoyl-CoA Hydratase, Chain A, domain 1"/>
    <property type="match status" value="1"/>
</dbReference>
<dbReference type="PANTHER" id="PTHR11941:SF54">
    <property type="entry name" value="ENOYL-COA HYDRATASE, MITOCHONDRIAL"/>
    <property type="match status" value="1"/>
</dbReference>
<dbReference type="STRING" id="525904.Tter_0005"/>
<dbReference type="SUPFAM" id="SSF52096">
    <property type="entry name" value="ClpP/crotonase"/>
    <property type="match status" value="1"/>
</dbReference>
<dbReference type="InterPro" id="IPR029045">
    <property type="entry name" value="ClpP/crotonase-like_dom_sf"/>
</dbReference>
<evidence type="ECO:0000256" key="3">
    <source>
        <dbReference type="RuleBase" id="RU003707"/>
    </source>
</evidence>
<proteinExistence type="inferred from homology"/>
<dbReference type="InterPro" id="IPR018376">
    <property type="entry name" value="Enoyl-CoA_hyd/isom_CS"/>
</dbReference>
<dbReference type="EMBL" id="CP001825">
    <property type="protein sequence ID" value="ACZ40929.1"/>
    <property type="molecule type" value="Genomic_DNA"/>
</dbReference>
<dbReference type="PROSITE" id="PS00166">
    <property type="entry name" value="ENOYL_COA_HYDRATASE"/>
    <property type="match status" value="1"/>
</dbReference>
<keyword evidence="4" id="KW-0413">Isomerase</keyword>
<keyword evidence="5" id="KW-1185">Reference proteome</keyword>
<dbReference type="HOGENOM" id="CLU_009834_7_6_0"/>
<dbReference type="Pfam" id="PF00378">
    <property type="entry name" value="ECH_1"/>
    <property type="match status" value="1"/>
</dbReference>
<dbReference type="GO" id="GO:0016853">
    <property type="term" value="F:isomerase activity"/>
    <property type="evidence" value="ECO:0007669"/>
    <property type="project" value="UniProtKB-KW"/>
</dbReference>
<dbReference type="eggNOG" id="COG1024">
    <property type="taxonomic scope" value="Bacteria"/>
</dbReference>
<dbReference type="PANTHER" id="PTHR11941">
    <property type="entry name" value="ENOYL-COA HYDRATASE-RELATED"/>
    <property type="match status" value="1"/>
</dbReference>
<dbReference type="GO" id="GO:0016829">
    <property type="term" value="F:lyase activity"/>
    <property type="evidence" value="ECO:0007669"/>
    <property type="project" value="UniProtKB-KW"/>
</dbReference>
<dbReference type="InterPro" id="IPR001753">
    <property type="entry name" value="Enoyl-CoA_hydra/iso"/>
</dbReference>
<evidence type="ECO:0000256" key="2">
    <source>
        <dbReference type="ARBA" id="ARBA00023239"/>
    </source>
</evidence>
<keyword evidence="2" id="KW-0456">Lyase</keyword>
<evidence type="ECO:0000313" key="5">
    <source>
        <dbReference type="Proteomes" id="UP000000323"/>
    </source>
</evidence>
<dbReference type="FunFam" id="3.90.226.10:FF:000009">
    <property type="entry name" value="Carnitinyl-CoA dehydratase"/>
    <property type="match status" value="1"/>
</dbReference>
<accession>D1CDC3</accession>
<dbReference type="Proteomes" id="UP000000323">
    <property type="component" value="Chromosome 1"/>
</dbReference>
<reference evidence="5" key="1">
    <citation type="journal article" date="2010" name="Stand. Genomic Sci.">
        <title>Complete genome sequence of 'Thermobaculum terrenum' type strain (YNP1).</title>
        <authorList>
            <person name="Kiss H."/>
            <person name="Cleland D."/>
            <person name="Lapidus A."/>
            <person name="Lucas S."/>
            <person name="Glavina Del Rio T."/>
            <person name="Nolan M."/>
            <person name="Tice H."/>
            <person name="Han C."/>
            <person name="Goodwin L."/>
            <person name="Pitluck S."/>
            <person name="Liolios K."/>
            <person name="Ivanova N."/>
            <person name="Mavromatis K."/>
            <person name="Ovchinnikova G."/>
            <person name="Pati A."/>
            <person name="Chen A."/>
            <person name="Palaniappan K."/>
            <person name="Land M."/>
            <person name="Hauser L."/>
            <person name="Chang Y."/>
            <person name="Jeffries C."/>
            <person name="Lu M."/>
            <person name="Brettin T."/>
            <person name="Detter J."/>
            <person name="Goker M."/>
            <person name="Tindall B."/>
            <person name="Beck B."/>
            <person name="McDermott T."/>
            <person name="Woyke T."/>
            <person name="Bristow J."/>
            <person name="Eisen J."/>
            <person name="Markowitz V."/>
            <person name="Hugenholtz P."/>
            <person name="Kyrpides N."/>
            <person name="Klenk H."/>
            <person name="Cheng J."/>
        </authorList>
    </citation>
    <scope>NUCLEOTIDE SEQUENCE [LARGE SCALE GENOMIC DNA]</scope>
    <source>
        <strain evidence="5">ATCC BAA-798 / YNP1</strain>
    </source>
</reference>